<dbReference type="PANTHER" id="PTHR13199:SF11">
    <property type="entry name" value="PROTEIN ATOSSA"/>
    <property type="match status" value="1"/>
</dbReference>
<sequence length="392" mass="44953">MEKELSYHKFQQESPKSKTIDHVSEFIKKEDRKYNVARSIPKTDSQKFAKDVPQQTIPKTMMHKPPTGRSQKFDFPKLTDFEKDSQKNVLDNLTLLEKGESKSHQTVKVKQNPKDMFREKPLVFPQQEAFGSGINGGMKRLPSPKVLFTCSNNRGPQTFYKKRHIDLGQPGDKSENLEEKVMTGKLKDLVQPLNAEEIEAYLSKTLVPVKLESVLNGRIEPVGVVEGFKAEIGAGGAFCPKHLKLPVTAYFFQLSDDNAPSPYLTLFNPNKTVVKMFVVMYDLSDMPPNCQTFLRQRTVYMPVDPNSCEPSYLRYLVHLRFASSKSGKVYLHTDIRLIFARDKFEFDPKVANYELRIPFEKKLFLRIFKNSGFKICLDIVPTFLYSSFGILI</sequence>
<dbReference type="EMBL" id="JARBDR010000496">
    <property type="protein sequence ID" value="KAJ8311527.1"/>
    <property type="molecule type" value="Genomic_DNA"/>
</dbReference>
<dbReference type="Pfam" id="PF13889">
    <property type="entry name" value="Chromosome_seg"/>
    <property type="match status" value="1"/>
</dbReference>
<gene>
    <name evidence="4" type="ORF">KUTeg_010882</name>
</gene>
<dbReference type="PANTHER" id="PTHR13199">
    <property type="entry name" value="GH03947P"/>
    <property type="match status" value="1"/>
</dbReference>
<proteinExistence type="inferred from homology"/>
<reference evidence="4 5" key="1">
    <citation type="submission" date="2022-12" db="EMBL/GenBank/DDBJ databases">
        <title>Chromosome-level genome of Tegillarca granosa.</title>
        <authorList>
            <person name="Kim J."/>
        </authorList>
    </citation>
    <scope>NUCLEOTIDE SEQUENCE [LARGE SCALE GENOMIC DNA]</scope>
    <source>
        <strain evidence="4">Teg-2019</strain>
        <tissue evidence="4">Adductor muscle</tissue>
    </source>
</reference>
<protein>
    <recommendedName>
        <fullName evidence="3">Atos-like conserved domain-containing protein</fullName>
    </recommendedName>
</protein>
<dbReference type="Proteomes" id="UP001217089">
    <property type="component" value="Unassembled WGS sequence"/>
</dbReference>
<dbReference type="InterPro" id="IPR025261">
    <property type="entry name" value="Atos-like_cons_dom"/>
</dbReference>
<evidence type="ECO:0000259" key="3">
    <source>
        <dbReference type="SMART" id="SM01177"/>
    </source>
</evidence>
<dbReference type="Pfam" id="PF13915">
    <property type="entry name" value="DUF4210"/>
    <property type="match status" value="1"/>
</dbReference>
<feature type="region of interest" description="Disordered" evidence="2">
    <location>
        <begin position="40"/>
        <end position="70"/>
    </location>
</feature>
<name>A0ABQ9F2C5_TEGGR</name>
<evidence type="ECO:0000313" key="5">
    <source>
        <dbReference type="Proteomes" id="UP001217089"/>
    </source>
</evidence>
<comment type="caution">
    <text evidence="4">The sequence shown here is derived from an EMBL/GenBank/DDBJ whole genome shotgun (WGS) entry which is preliminary data.</text>
</comment>
<keyword evidence="5" id="KW-1185">Reference proteome</keyword>
<dbReference type="SMART" id="SM01177">
    <property type="entry name" value="DUF4210"/>
    <property type="match status" value="1"/>
</dbReference>
<organism evidence="4 5">
    <name type="scientific">Tegillarca granosa</name>
    <name type="common">Malaysian cockle</name>
    <name type="synonym">Anadara granosa</name>
    <dbReference type="NCBI Taxonomy" id="220873"/>
    <lineage>
        <taxon>Eukaryota</taxon>
        <taxon>Metazoa</taxon>
        <taxon>Spiralia</taxon>
        <taxon>Lophotrochozoa</taxon>
        <taxon>Mollusca</taxon>
        <taxon>Bivalvia</taxon>
        <taxon>Autobranchia</taxon>
        <taxon>Pteriomorphia</taxon>
        <taxon>Arcoida</taxon>
        <taxon>Arcoidea</taxon>
        <taxon>Arcidae</taxon>
        <taxon>Tegillarca</taxon>
    </lineage>
</organism>
<dbReference type="InterPro" id="IPR051506">
    <property type="entry name" value="ATOS_Transcription_Regulators"/>
</dbReference>
<evidence type="ECO:0000256" key="1">
    <source>
        <dbReference type="ARBA" id="ARBA00034497"/>
    </source>
</evidence>
<evidence type="ECO:0000313" key="4">
    <source>
        <dbReference type="EMBL" id="KAJ8311527.1"/>
    </source>
</evidence>
<evidence type="ECO:0000256" key="2">
    <source>
        <dbReference type="SAM" id="MobiDB-lite"/>
    </source>
</evidence>
<comment type="similarity">
    <text evidence="1">Belongs to the ATOS family.</text>
</comment>
<accession>A0ABQ9F2C5</accession>
<dbReference type="InterPro" id="IPR033473">
    <property type="entry name" value="Atos-like_C"/>
</dbReference>
<feature type="domain" description="Atos-like conserved" evidence="3">
    <location>
        <begin position="212"/>
        <end position="264"/>
    </location>
</feature>